<protein>
    <submittedName>
        <fullName evidence="2">Uncharacterized protein</fullName>
    </submittedName>
</protein>
<name>A0A8X6NC28_NEPPI</name>
<feature type="region of interest" description="Disordered" evidence="1">
    <location>
        <begin position="1"/>
        <end position="30"/>
    </location>
</feature>
<dbReference type="EMBL" id="BMAW01056662">
    <property type="protein sequence ID" value="GFT06888.1"/>
    <property type="molecule type" value="Genomic_DNA"/>
</dbReference>
<evidence type="ECO:0000313" key="3">
    <source>
        <dbReference type="Proteomes" id="UP000887013"/>
    </source>
</evidence>
<proteinExistence type="predicted"/>
<sequence>MTPGTESTPRNPKTESGSSFGGSAKRVFPI</sequence>
<feature type="non-terminal residue" evidence="2">
    <location>
        <position position="30"/>
    </location>
</feature>
<gene>
    <name evidence="2" type="ORF">NPIL_57151</name>
</gene>
<evidence type="ECO:0000313" key="2">
    <source>
        <dbReference type="EMBL" id="GFT06888.1"/>
    </source>
</evidence>
<dbReference type="AlphaFoldDB" id="A0A8X6NC28"/>
<feature type="compositionally biased region" description="Polar residues" evidence="1">
    <location>
        <begin position="1"/>
        <end position="18"/>
    </location>
</feature>
<reference evidence="2" key="1">
    <citation type="submission" date="2020-08" db="EMBL/GenBank/DDBJ databases">
        <title>Multicomponent nature underlies the extraordinary mechanical properties of spider dragline silk.</title>
        <authorList>
            <person name="Kono N."/>
            <person name="Nakamura H."/>
            <person name="Mori M."/>
            <person name="Yoshida Y."/>
            <person name="Ohtoshi R."/>
            <person name="Malay A.D."/>
            <person name="Moran D.A.P."/>
            <person name="Tomita M."/>
            <person name="Numata K."/>
            <person name="Arakawa K."/>
        </authorList>
    </citation>
    <scope>NUCLEOTIDE SEQUENCE</scope>
</reference>
<keyword evidence="3" id="KW-1185">Reference proteome</keyword>
<organism evidence="2 3">
    <name type="scientific">Nephila pilipes</name>
    <name type="common">Giant wood spider</name>
    <name type="synonym">Nephila maculata</name>
    <dbReference type="NCBI Taxonomy" id="299642"/>
    <lineage>
        <taxon>Eukaryota</taxon>
        <taxon>Metazoa</taxon>
        <taxon>Ecdysozoa</taxon>
        <taxon>Arthropoda</taxon>
        <taxon>Chelicerata</taxon>
        <taxon>Arachnida</taxon>
        <taxon>Araneae</taxon>
        <taxon>Araneomorphae</taxon>
        <taxon>Entelegynae</taxon>
        <taxon>Araneoidea</taxon>
        <taxon>Nephilidae</taxon>
        <taxon>Nephila</taxon>
    </lineage>
</organism>
<evidence type="ECO:0000256" key="1">
    <source>
        <dbReference type="SAM" id="MobiDB-lite"/>
    </source>
</evidence>
<dbReference type="Proteomes" id="UP000887013">
    <property type="component" value="Unassembled WGS sequence"/>
</dbReference>
<accession>A0A8X6NC28</accession>
<comment type="caution">
    <text evidence="2">The sequence shown here is derived from an EMBL/GenBank/DDBJ whole genome shotgun (WGS) entry which is preliminary data.</text>
</comment>